<evidence type="ECO:0000313" key="2">
    <source>
        <dbReference type="Proteomes" id="UP001286313"/>
    </source>
</evidence>
<dbReference type="AlphaFoldDB" id="A0AAE1F1F6"/>
<comment type="caution">
    <text evidence="1">The sequence shown here is derived from an EMBL/GenBank/DDBJ whole genome shotgun (WGS) entry which is preliminary data.</text>
</comment>
<dbReference type="Proteomes" id="UP001286313">
    <property type="component" value="Unassembled WGS sequence"/>
</dbReference>
<dbReference type="EMBL" id="JAWQEG010003693">
    <property type="protein sequence ID" value="KAK3864933.1"/>
    <property type="molecule type" value="Genomic_DNA"/>
</dbReference>
<protein>
    <submittedName>
        <fullName evidence="1">Uncharacterized protein</fullName>
    </submittedName>
</protein>
<accession>A0AAE1F1F6</accession>
<sequence length="126" mass="13792">MDEGAVEGTGRMMDDSLPPTSTFLNPILLSIPSQAPTTSHIPPIHPLPGPHHLPHPSLPPPIPLPLHHLTHTLCLFPSLFLPYPTYPPNSPYPTSSLLLLSPPVPPLPHTQKIPYPFYCSLVLYLP</sequence>
<organism evidence="1 2">
    <name type="scientific">Petrolisthes cinctipes</name>
    <name type="common">Flat porcelain crab</name>
    <dbReference type="NCBI Taxonomy" id="88211"/>
    <lineage>
        <taxon>Eukaryota</taxon>
        <taxon>Metazoa</taxon>
        <taxon>Ecdysozoa</taxon>
        <taxon>Arthropoda</taxon>
        <taxon>Crustacea</taxon>
        <taxon>Multicrustacea</taxon>
        <taxon>Malacostraca</taxon>
        <taxon>Eumalacostraca</taxon>
        <taxon>Eucarida</taxon>
        <taxon>Decapoda</taxon>
        <taxon>Pleocyemata</taxon>
        <taxon>Anomura</taxon>
        <taxon>Galatheoidea</taxon>
        <taxon>Porcellanidae</taxon>
        <taxon>Petrolisthes</taxon>
    </lineage>
</organism>
<reference evidence="1" key="1">
    <citation type="submission" date="2023-10" db="EMBL/GenBank/DDBJ databases">
        <title>Genome assemblies of two species of porcelain crab, Petrolisthes cinctipes and Petrolisthes manimaculis (Anomura: Porcellanidae).</title>
        <authorList>
            <person name="Angst P."/>
        </authorList>
    </citation>
    <scope>NUCLEOTIDE SEQUENCE</scope>
    <source>
        <strain evidence="1">PB745_01</strain>
        <tissue evidence="1">Gill</tissue>
    </source>
</reference>
<gene>
    <name evidence="1" type="ORF">Pcinc_029422</name>
</gene>
<proteinExistence type="predicted"/>
<keyword evidence="2" id="KW-1185">Reference proteome</keyword>
<evidence type="ECO:0000313" key="1">
    <source>
        <dbReference type="EMBL" id="KAK3864933.1"/>
    </source>
</evidence>
<name>A0AAE1F1F6_PETCI</name>